<gene>
    <name evidence="2" type="ORF">CLV31_103336</name>
</gene>
<evidence type="ECO:0000313" key="2">
    <source>
        <dbReference type="EMBL" id="PZV85544.1"/>
    </source>
</evidence>
<comment type="caution">
    <text evidence="2">The sequence shown here is derived from an EMBL/GenBank/DDBJ whole genome shotgun (WGS) entry which is preliminary data.</text>
</comment>
<feature type="region of interest" description="Disordered" evidence="1">
    <location>
        <begin position="1"/>
        <end position="33"/>
    </location>
</feature>
<sequence>MNKTPKLGGTWGIFSGPKEPKKLNEEDKNSIKR</sequence>
<dbReference type="AlphaFoldDB" id="A0A326RVL1"/>
<feature type="compositionally biased region" description="Basic and acidic residues" evidence="1">
    <location>
        <begin position="18"/>
        <end position="33"/>
    </location>
</feature>
<organism evidence="2 3">
    <name type="scientific">Algoriphagus aquaeductus</name>
    <dbReference type="NCBI Taxonomy" id="475299"/>
    <lineage>
        <taxon>Bacteria</taxon>
        <taxon>Pseudomonadati</taxon>
        <taxon>Bacteroidota</taxon>
        <taxon>Cytophagia</taxon>
        <taxon>Cytophagales</taxon>
        <taxon>Cyclobacteriaceae</taxon>
        <taxon>Algoriphagus</taxon>
    </lineage>
</organism>
<dbReference type="Proteomes" id="UP000248917">
    <property type="component" value="Unassembled WGS sequence"/>
</dbReference>
<evidence type="ECO:0000256" key="1">
    <source>
        <dbReference type="SAM" id="MobiDB-lite"/>
    </source>
</evidence>
<proteinExistence type="predicted"/>
<accession>A0A326RVL1</accession>
<keyword evidence="3" id="KW-1185">Reference proteome</keyword>
<dbReference type="EMBL" id="QKTX01000003">
    <property type="protein sequence ID" value="PZV85544.1"/>
    <property type="molecule type" value="Genomic_DNA"/>
</dbReference>
<protein>
    <submittedName>
        <fullName evidence="2">Uncharacterized protein</fullName>
    </submittedName>
</protein>
<name>A0A326RVL1_9BACT</name>
<evidence type="ECO:0000313" key="3">
    <source>
        <dbReference type="Proteomes" id="UP000248917"/>
    </source>
</evidence>
<reference evidence="2 3" key="1">
    <citation type="submission" date="2018-06" db="EMBL/GenBank/DDBJ databases">
        <title>Genomic Encyclopedia of Archaeal and Bacterial Type Strains, Phase II (KMG-II): from individual species to whole genera.</title>
        <authorList>
            <person name="Goeker M."/>
        </authorList>
    </citation>
    <scope>NUCLEOTIDE SEQUENCE [LARGE SCALE GENOMIC DNA]</scope>
    <source>
        <strain evidence="2 3">T4</strain>
    </source>
</reference>